<protein>
    <submittedName>
        <fullName evidence="1">Uncharacterized protein</fullName>
    </submittedName>
</protein>
<dbReference type="OrthoDB" id="6856253at2759"/>
<accession>A0A5E4N8K3</accession>
<organism evidence="1 2">
    <name type="scientific">Cinara cedri</name>
    <dbReference type="NCBI Taxonomy" id="506608"/>
    <lineage>
        <taxon>Eukaryota</taxon>
        <taxon>Metazoa</taxon>
        <taxon>Ecdysozoa</taxon>
        <taxon>Arthropoda</taxon>
        <taxon>Hexapoda</taxon>
        <taxon>Insecta</taxon>
        <taxon>Pterygota</taxon>
        <taxon>Neoptera</taxon>
        <taxon>Paraneoptera</taxon>
        <taxon>Hemiptera</taxon>
        <taxon>Sternorrhyncha</taxon>
        <taxon>Aphidomorpha</taxon>
        <taxon>Aphidoidea</taxon>
        <taxon>Aphididae</taxon>
        <taxon>Lachninae</taxon>
        <taxon>Cinara</taxon>
    </lineage>
</organism>
<dbReference type="EMBL" id="CABPRJ010001912">
    <property type="protein sequence ID" value="VVC41112.1"/>
    <property type="molecule type" value="Genomic_DNA"/>
</dbReference>
<dbReference type="Proteomes" id="UP000325440">
    <property type="component" value="Unassembled WGS sequence"/>
</dbReference>
<proteinExistence type="predicted"/>
<evidence type="ECO:0000313" key="1">
    <source>
        <dbReference type="EMBL" id="VVC41112.1"/>
    </source>
</evidence>
<sequence>MHFLEITELRNKVDFFESKVHALESKALPASSRSSTSVSEIIHEFTERDRCKPNVIAHGIPESFSIDLSIKINEYKTILRGIFSKLSNAIPIEFEPIRFGKPSSTTSLPVKVIFASPDVASIALMAYRLDK</sequence>
<name>A0A5E4N8K3_9HEMI</name>
<gene>
    <name evidence="1" type="ORF">CINCED_3A019163</name>
</gene>
<evidence type="ECO:0000313" key="2">
    <source>
        <dbReference type="Proteomes" id="UP000325440"/>
    </source>
</evidence>
<dbReference type="AlphaFoldDB" id="A0A5E4N8K3"/>
<keyword evidence="2" id="KW-1185">Reference proteome</keyword>
<reference evidence="1 2" key="1">
    <citation type="submission" date="2019-08" db="EMBL/GenBank/DDBJ databases">
        <authorList>
            <person name="Alioto T."/>
            <person name="Alioto T."/>
            <person name="Gomez Garrido J."/>
        </authorList>
    </citation>
    <scope>NUCLEOTIDE SEQUENCE [LARGE SCALE GENOMIC DNA]</scope>
</reference>